<feature type="transmembrane region" description="Helical" evidence="6">
    <location>
        <begin position="162"/>
        <end position="181"/>
    </location>
</feature>
<evidence type="ECO:0000256" key="1">
    <source>
        <dbReference type="ARBA" id="ARBA00004651"/>
    </source>
</evidence>
<dbReference type="Pfam" id="PF01478">
    <property type="entry name" value="Peptidase_A24"/>
    <property type="match status" value="1"/>
</dbReference>
<name>A0A8T3YLB9_9ARCH</name>
<keyword evidence="2" id="KW-1003">Cell membrane</keyword>
<evidence type="ECO:0000256" key="2">
    <source>
        <dbReference type="ARBA" id="ARBA00022475"/>
    </source>
</evidence>
<keyword evidence="4 6" id="KW-1133">Transmembrane helix</keyword>
<dbReference type="InterPro" id="IPR000045">
    <property type="entry name" value="Prepilin_IV_endopep_pep"/>
</dbReference>
<dbReference type="Proteomes" id="UP000732298">
    <property type="component" value="Unassembled WGS sequence"/>
</dbReference>
<accession>A0A8T3YLB9</accession>
<dbReference type="PANTHER" id="PTHR36506:SF1">
    <property type="entry name" value="PREFLAGELLIN PEPTIDASE"/>
    <property type="match status" value="1"/>
</dbReference>
<dbReference type="EMBL" id="JACQPB010000034">
    <property type="protein sequence ID" value="MBI4210437.1"/>
    <property type="molecule type" value="Genomic_DNA"/>
</dbReference>
<feature type="transmembrane region" description="Helical" evidence="6">
    <location>
        <begin position="254"/>
        <end position="272"/>
    </location>
</feature>
<evidence type="ECO:0000256" key="6">
    <source>
        <dbReference type="SAM" id="Phobius"/>
    </source>
</evidence>
<feature type="transmembrane region" description="Helical" evidence="6">
    <location>
        <begin position="53"/>
        <end position="70"/>
    </location>
</feature>
<evidence type="ECO:0000256" key="4">
    <source>
        <dbReference type="ARBA" id="ARBA00022989"/>
    </source>
</evidence>
<organism evidence="8 9">
    <name type="scientific">Candidatus Iainarchaeum sp</name>
    <dbReference type="NCBI Taxonomy" id="3101447"/>
    <lineage>
        <taxon>Archaea</taxon>
        <taxon>Candidatus Iainarchaeota</taxon>
        <taxon>Candidatus Iainarchaeia</taxon>
        <taxon>Candidatus Iainarchaeales</taxon>
        <taxon>Candidatus Iainarchaeaceae</taxon>
        <taxon>Candidatus Iainarchaeum</taxon>
    </lineage>
</organism>
<keyword evidence="5 6" id="KW-0472">Membrane</keyword>
<evidence type="ECO:0000256" key="3">
    <source>
        <dbReference type="ARBA" id="ARBA00022692"/>
    </source>
</evidence>
<dbReference type="GO" id="GO:0004190">
    <property type="term" value="F:aspartic-type endopeptidase activity"/>
    <property type="evidence" value="ECO:0007669"/>
    <property type="project" value="InterPro"/>
</dbReference>
<comment type="caution">
    <text evidence="8">The sequence shown here is derived from an EMBL/GenBank/DDBJ whole genome shotgun (WGS) entry which is preliminary data.</text>
</comment>
<sequence length="276" mass="29964">MQEILLREAAVLIASAAGAYTDFKTGYIYDWVTLPLIALGLLADIYEQQFTGIALGAIVFGLGYALYYTGKLGGGDVKLYTGIALIMPSYGGGLFILSAAFLGGLCAVVFFSAYYVTGYARKGIDTQYNSKGILRSALLLVFIAAYFYALYSYGFISPQYAATLGVPMLFGLAFAALEKGIRKEFFVKRIRVSELEDDELLAHDFMREEERKAVQEKAGLGLKAVIGESEKAKLYGAGIIEVAVYRNLPRFGPFIFLGVLLALAMPGFPQIMTGGI</sequence>
<proteinExistence type="predicted"/>
<keyword evidence="3 6" id="KW-0812">Transmembrane</keyword>
<dbReference type="AlphaFoldDB" id="A0A8T3YLB9"/>
<evidence type="ECO:0000259" key="7">
    <source>
        <dbReference type="Pfam" id="PF01478"/>
    </source>
</evidence>
<gene>
    <name evidence="8" type="ORF">HY544_02945</name>
</gene>
<feature type="transmembrane region" description="Helical" evidence="6">
    <location>
        <begin position="137"/>
        <end position="156"/>
    </location>
</feature>
<evidence type="ECO:0000313" key="9">
    <source>
        <dbReference type="Proteomes" id="UP000732298"/>
    </source>
</evidence>
<protein>
    <submittedName>
        <fullName evidence="8">Prepilin peptidase</fullName>
    </submittedName>
</protein>
<dbReference type="InterPro" id="IPR052218">
    <property type="entry name" value="Preflagellin_Peptidase"/>
</dbReference>
<evidence type="ECO:0000313" key="8">
    <source>
        <dbReference type="EMBL" id="MBI4210437.1"/>
    </source>
</evidence>
<feature type="transmembrane region" description="Helical" evidence="6">
    <location>
        <begin position="28"/>
        <end position="46"/>
    </location>
</feature>
<dbReference type="PANTHER" id="PTHR36506">
    <property type="entry name" value="PREFLAGELLIN PEPTIDASE"/>
    <property type="match status" value="1"/>
</dbReference>
<evidence type="ECO:0000256" key="5">
    <source>
        <dbReference type="ARBA" id="ARBA00023136"/>
    </source>
</evidence>
<feature type="transmembrane region" description="Helical" evidence="6">
    <location>
        <begin position="90"/>
        <end position="116"/>
    </location>
</feature>
<feature type="domain" description="Prepilin type IV endopeptidase peptidase" evidence="7">
    <location>
        <begin position="11"/>
        <end position="107"/>
    </location>
</feature>
<dbReference type="Gene3D" id="1.20.120.1220">
    <property type="match status" value="1"/>
</dbReference>
<reference evidence="8" key="1">
    <citation type="submission" date="2020-07" db="EMBL/GenBank/DDBJ databases">
        <title>Huge and variable diversity of episymbiotic CPR bacteria and DPANN archaea in groundwater ecosystems.</title>
        <authorList>
            <person name="He C.Y."/>
            <person name="Keren R."/>
            <person name="Whittaker M."/>
            <person name="Farag I.F."/>
            <person name="Doudna J."/>
            <person name="Cate J.H.D."/>
            <person name="Banfield J.F."/>
        </authorList>
    </citation>
    <scope>NUCLEOTIDE SEQUENCE</scope>
    <source>
        <strain evidence="8">NC_groundwater_1296_Ag_S-0.2um_52_80</strain>
    </source>
</reference>
<dbReference type="GO" id="GO:0005886">
    <property type="term" value="C:plasma membrane"/>
    <property type="evidence" value="ECO:0007669"/>
    <property type="project" value="UniProtKB-SubCell"/>
</dbReference>
<comment type="subcellular location">
    <subcellularLocation>
        <location evidence="1">Cell membrane</location>
        <topology evidence="1">Multi-pass membrane protein</topology>
    </subcellularLocation>
</comment>